<evidence type="ECO:0000313" key="4">
    <source>
        <dbReference type="Proteomes" id="UP001589693"/>
    </source>
</evidence>
<name>A0ABV6A160_9PSEU</name>
<dbReference type="InterPro" id="IPR019920">
    <property type="entry name" value="F420-binding_dom_put"/>
</dbReference>
<sequence>MTENKPEPRSLDDSEIAEVLAAHQFGVVATVKRDGTPHLATMLYRWDPVERVIRISTTAGRAKPGHLRRHPRIALHVGTPDHMTYVVVEGAGEVSAVSVEPGDEAGRELLAMVGGVADEAEFFAEQVRERRQVIRIKVERLAGTSLLAQA</sequence>
<dbReference type="InterPro" id="IPR052019">
    <property type="entry name" value="F420H2_bilvrd_red/Heme_oxyg"/>
</dbReference>
<dbReference type="InterPro" id="IPR012349">
    <property type="entry name" value="Split_barrel_FMN-bd"/>
</dbReference>
<dbReference type="Proteomes" id="UP001589693">
    <property type="component" value="Unassembled WGS sequence"/>
</dbReference>
<organism evidence="3 4">
    <name type="scientific">Allokutzneria oryzae</name>
    <dbReference type="NCBI Taxonomy" id="1378989"/>
    <lineage>
        <taxon>Bacteria</taxon>
        <taxon>Bacillati</taxon>
        <taxon>Actinomycetota</taxon>
        <taxon>Actinomycetes</taxon>
        <taxon>Pseudonocardiales</taxon>
        <taxon>Pseudonocardiaceae</taxon>
        <taxon>Allokutzneria</taxon>
    </lineage>
</organism>
<dbReference type="SUPFAM" id="SSF50475">
    <property type="entry name" value="FMN-binding split barrel"/>
    <property type="match status" value="1"/>
</dbReference>
<protein>
    <submittedName>
        <fullName evidence="3">TIGR03618 family F420-dependent PPOX class oxidoreductase</fullName>
    </submittedName>
</protein>
<evidence type="ECO:0000259" key="2">
    <source>
        <dbReference type="Pfam" id="PF01243"/>
    </source>
</evidence>
<dbReference type="RefSeq" id="WP_377856008.1">
    <property type="nucleotide sequence ID" value="NZ_JBHLZU010000019.1"/>
</dbReference>
<dbReference type="NCBIfam" id="TIGR03618">
    <property type="entry name" value="Rv1155_F420"/>
    <property type="match status" value="1"/>
</dbReference>
<proteinExistence type="predicted"/>
<comment type="caution">
    <text evidence="3">The sequence shown here is derived from an EMBL/GenBank/DDBJ whole genome shotgun (WGS) entry which is preliminary data.</text>
</comment>
<dbReference type="Pfam" id="PF01243">
    <property type="entry name" value="PNPOx_N"/>
    <property type="match status" value="1"/>
</dbReference>
<dbReference type="Gene3D" id="2.30.110.10">
    <property type="entry name" value="Electron Transport, Fmn-binding Protein, Chain A"/>
    <property type="match status" value="1"/>
</dbReference>
<evidence type="ECO:0000313" key="3">
    <source>
        <dbReference type="EMBL" id="MFB9906879.1"/>
    </source>
</evidence>
<accession>A0ABV6A160</accession>
<dbReference type="PANTHER" id="PTHR35176:SF2">
    <property type="entry name" value="F420H(2)-DEPENDENT REDUCTASE RV1155"/>
    <property type="match status" value="1"/>
</dbReference>
<reference evidence="3 4" key="1">
    <citation type="submission" date="2024-09" db="EMBL/GenBank/DDBJ databases">
        <authorList>
            <person name="Sun Q."/>
            <person name="Mori K."/>
        </authorList>
    </citation>
    <scope>NUCLEOTIDE SEQUENCE [LARGE SCALE GENOMIC DNA]</scope>
    <source>
        <strain evidence="3 4">TBRC 7907</strain>
    </source>
</reference>
<keyword evidence="1" id="KW-0560">Oxidoreductase</keyword>
<dbReference type="InterPro" id="IPR011576">
    <property type="entry name" value="Pyridox_Oxase_N"/>
</dbReference>
<keyword evidence="4" id="KW-1185">Reference proteome</keyword>
<dbReference type="EMBL" id="JBHLZU010000019">
    <property type="protein sequence ID" value="MFB9906879.1"/>
    <property type="molecule type" value="Genomic_DNA"/>
</dbReference>
<feature type="domain" description="Pyridoxamine 5'-phosphate oxidase N-terminal" evidence="2">
    <location>
        <begin position="14"/>
        <end position="142"/>
    </location>
</feature>
<gene>
    <name evidence="3" type="ORF">ACFFQA_23335</name>
</gene>
<dbReference type="PANTHER" id="PTHR35176">
    <property type="entry name" value="HEME OXYGENASE HI_0854-RELATED"/>
    <property type="match status" value="1"/>
</dbReference>
<evidence type="ECO:0000256" key="1">
    <source>
        <dbReference type="ARBA" id="ARBA00023002"/>
    </source>
</evidence>